<name>A0ABT5I981_9CAUL</name>
<protein>
    <submittedName>
        <fullName evidence="1">Uncharacterized protein</fullName>
    </submittedName>
</protein>
<proteinExistence type="predicted"/>
<keyword evidence="2" id="KW-1185">Reference proteome</keyword>
<dbReference type="EMBL" id="JAQQKW010000001">
    <property type="protein sequence ID" value="MDC7692735.1"/>
    <property type="molecule type" value="Genomic_DNA"/>
</dbReference>
<sequence>MAPFSFDGAHSGPDNAVAGCGSIGSRVVVLKLDGSPTRQTGSLKVGSEEIPLTLIPGYINRLEWSSDNEPREASQSPVSNLTEAQKRALDAPIIAEAVRTCLTNMANRSSPSSSGVSYSYGPQSDCRSGTGYYLFSSAQDACTQIQAYGYSCSTAFNFGTGGSHRVSTLGACLARNGGSAYLSGDTLTLIVPARSTNTSLGTCFTKPSFMAFDALPTLGSSVHFVGRATPVIGVQIDRTPGAPALSYDQQTGEDEGGFLNFAPASLREVVGVHTYTLRPSGTGSRPLTLILMSDPANAVKALDAPLTGAARFSSIARFKATPFQAVRAGQLFEVSLLTSEASSCFEQPVVQVSPQAGVTSFDVDFKFTESAGCVGKSASFVAKASGYDALPATATATFTIVPLDTPRNLPPSSSVTKVRNSALNQN</sequence>
<reference evidence="1 2" key="1">
    <citation type="submission" date="2023-01" db="EMBL/GenBank/DDBJ databases">
        <title>Novel species of the genus Asticcacaulis isolated from rivers.</title>
        <authorList>
            <person name="Lu H."/>
        </authorList>
    </citation>
    <scope>NUCLEOTIDE SEQUENCE [LARGE SCALE GENOMIC DNA]</scope>
    <source>
        <strain evidence="1 2">DXS10W</strain>
    </source>
</reference>
<evidence type="ECO:0000313" key="2">
    <source>
        <dbReference type="Proteomes" id="UP001216595"/>
    </source>
</evidence>
<accession>A0ABT5I981</accession>
<organism evidence="1 2">
    <name type="scientific">Asticcacaulis currens</name>
    <dbReference type="NCBI Taxonomy" id="2984210"/>
    <lineage>
        <taxon>Bacteria</taxon>
        <taxon>Pseudomonadati</taxon>
        <taxon>Pseudomonadota</taxon>
        <taxon>Alphaproteobacteria</taxon>
        <taxon>Caulobacterales</taxon>
        <taxon>Caulobacteraceae</taxon>
        <taxon>Asticcacaulis</taxon>
    </lineage>
</organism>
<dbReference type="RefSeq" id="WP_272739513.1">
    <property type="nucleotide sequence ID" value="NZ_JAQQKW010000001.1"/>
</dbReference>
<dbReference type="Proteomes" id="UP001216595">
    <property type="component" value="Unassembled WGS sequence"/>
</dbReference>
<gene>
    <name evidence="1" type="ORF">PQU94_00405</name>
</gene>
<evidence type="ECO:0000313" key="1">
    <source>
        <dbReference type="EMBL" id="MDC7692735.1"/>
    </source>
</evidence>
<comment type="caution">
    <text evidence="1">The sequence shown here is derived from an EMBL/GenBank/DDBJ whole genome shotgun (WGS) entry which is preliminary data.</text>
</comment>